<dbReference type="EMBL" id="CM042035">
    <property type="protein sequence ID" value="KAI3754490.1"/>
    <property type="molecule type" value="Genomic_DNA"/>
</dbReference>
<evidence type="ECO:0000313" key="1">
    <source>
        <dbReference type="EMBL" id="KAI3754490.1"/>
    </source>
</evidence>
<reference evidence="1 2" key="2">
    <citation type="journal article" date="2022" name="Mol. Ecol. Resour.">
        <title>The genomes of chicory, endive, great burdock and yacon provide insights into Asteraceae paleo-polyploidization history and plant inulin production.</title>
        <authorList>
            <person name="Fan W."/>
            <person name="Wang S."/>
            <person name="Wang H."/>
            <person name="Wang A."/>
            <person name="Jiang F."/>
            <person name="Liu H."/>
            <person name="Zhao H."/>
            <person name="Xu D."/>
            <person name="Zhang Y."/>
        </authorList>
    </citation>
    <scope>NUCLEOTIDE SEQUENCE [LARGE SCALE GENOMIC DNA]</scope>
    <source>
        <strain evidence="2">cv. Yunnan</strain>
        <tissue evidence="1">Leaves</tissue>
    </source>
</reference>
<gene>
    <name evidence="1" type="ORF">L1987_54274</name>
</gene>
<comment type="caution">
    <text evidence="1">The sequence shown here is derived from an EMBL/GenBank/DDBJ whole genome shotgun (WGS) entry which is preliminary data.</text>
</comment>
<keyword evidence="2" id="KW-1185">Reference proteome</keyword>
<dbReference type="Proteomes" id="UP001056120">
    <property type="component" value="Linkage Group LG18"/>
</dbReference>
<protein>
    <submittedName>
        <fullName evidence="1">Uncharacterized protein</fullName>
    </submittedName>
</protein>
<accession>A0ACB9E759</accession>
<proteinExistence type="predicted"/>
<reference evidence="2" key="1">
    <citation type="journal article" date="2022" name="Mol. Ecol. Resour.">
        <title>The genomes of chicory, endive, great burdock and yacon provide insights into Asteraceae palaeo-polyploidization history and plant inulin production.</title>
        <authorList>
            <person name="Fan W."/>
            <person name="Wang S."/>
            <person name="Wang H."/>
            <person name="Wang A."/>
            <person name="Jiang F."/>
            <person name="Liu H."/>
            <person name="Zhao H."/>
            <person name="Xu D."/>
            <person name="Zhang Y."/>
        </authorList>
    </citation>
    <scope>NUCLEOTIDE SEQUENCE [LARGE SCALE GENOMIC DNA]</scope>
    <source>
        <strain evidence="2">cv. Yunnan</strain>
    </source>
</reference>
<name>A0ACB9E759_9ASTR</name>
<organism evidence="1 2">
    <name type="scientific">Smallanthus sonchifolius</name>
    <dbReference type="NCBI Taxonomy" id="185202"/>
    <lineage>
        <taxon>Eukaryota</taxon>
        <taxon>Viridiplantae</taxon>
        <taxon>Streptophyta</taxon>
        <taxon>Embryophyta</taxon>
        <taxon>Tracheophyta</taxon>
        <taxon>Spermatophyta</taxon>
        <taxon>Magnoliopsida</taxon>
        <taxon>eudicotyledons</taxon>
        <taxon>Gunneridae</taxon>
        <taxon>Pentapetalae</taxon>
        <taxon>asterids</taxon>
        <taxon>campanulids</taxon>
        <taxon>Asterales</taxon>
        <taxon>Asteraceae</taxon>
        <taxon>Asteroideae</taxon>
        <taxon>Heliantheae alliance</taxon>
        <taxon>Millerieae</taxon>
        <taxon>Smallanthus</taxon>
    </lineage>
</organism>
<evidence type="ECO:0000313" key="2">
    <source>
        <dbReference type="Proteomes" id="UP001056120"/>
    </source>
</evidence>
<sequence length="419" mass="46493">MDDDDSDRSSEATQFEILTRDRNRYGDDEEDSATVNDDEFDDDATDDQREVSDLETSPMEIEEYSRTSQSETLASGLADVPIQYEVRHDELERLKNQLQGSHQETLAVVIAQASQTHPGNNPSLTSEFSTPISSIPRLNSKGDILSKTEANQRIHSDSKTVSTSRTVKTPIDGYNWRKYGQKQVKSPQGSRSYFKCTYNECDAKKIESSDQYNSITKIVYKGQHKHDPPKKVYSRRGKILSASSRGKERKTSTSAYKQNKSSGSVSNGLILVEEMDAPPPKPRVKKSSSVSPGSVLKPPKKPKFVIHAASDVGISADGYRWRKYGQKMVKGNPHPRNYYKCTSAGCPVRKHIEMAVDGSSEVILTYKGIHDHDIPLPTKDQAPPTVLLTALSSPSKNNNSQSNKGETDPSNGVPEKIKP</sequence>